<dbReference type="GO" id="GO:0004222">
    <property type="term" value="F:metalloendopeptidase activity"/>
    <property type="evidence" value="ECO:0007669"/>
    <property type="project" value="TreeGrafter"/>
</dbReference>
<dbReference type="PANTHER" id="PTHR21666">
    <property type="entry name" value="PEPTIDASE-RELATED"/>
    <property type="match status" value="1"/>
</dbReference>
<dbReference type="InterPro" id="IPR050570">
    <property type="entry name" value="Cell_wall_metabolism_enzyme"/>
</dbReference>
<reference evidence="2" key="1">
    <citation type="journal article" date="2021" name="Proc. Natl. Acad. Sci. U.S.A.">
        <title>A Catalog of Tens of Thousands of Viruses from Human Metagenomes Reveals Hidden Associations with Chronic Diseases.</title>
        <authorList>
            <person name="Tisza M.J."/>
            <person name="Buck C.B."/>
        </authorList>
    </citation>
    <scope>NUCLEOTIDE SEQUENCE</scope>
    <source>
        <strain evidence="2">CtPjm15</strain>
    </source>
</reference>
<dbReference type="Pfam" id="PF01551">
    <property type="entry name" value="Peptidase_M23"/>
    <property type="match status" value="1"/>
</dbReference>
<dbReference type="PANTHER" id="PTHR21666:SF270">
    <property type="entry name" value="MUREIN HYDROLASE ACTIVATOR ENVC"/>
    <property type="match status" value="1"/>
</dbReference>
<proteinExistence type="predicted"/>
<accession>A0A8S5SPI5</accession>
<organism evidence="2">
    <name type="scientific">Phage sp. ctPjm15</name>
    <dbReference type="NCBI Taxonomy" id="2828006"/>
    <lineage>
        <taxon>Viruses</taxon>
    </lineage>
</organism>
<dbReference type="SUPFAM" id="SSF51261">
    <property type="entry name" value="Duplicated hybrid motif"/>
    <property type="match status" value="1"/>
</dbReference>
<name>A0A8S5SPI5_9VIRU</name>
<evidence type="ECO:0000313" key="2">
    <source>
        <dbReference type="EMBL" id="DAF52956.1"/>
    </source>
</evidence>
<dbReference type="InterPro" id="IPR011055">
    <property type="entry name" value="Dup_hybrid_motif"/>
</dbReference>
<feature type="domain" description="M23ase beta-sheet core" evidence="1">
    <location>
        <begin position="28"/>
        <end position="116"/>
    </location>
</feature>
<evidence type="ECO:0000259" key="1">
    <source>
        <dbReference type="Pfam" id="PF01551"/>
    </source>
</evidence>
<sequence>MEYGYPFKGKFKVTCPFGRKGAWKCGWHIGTDIVGMDDKNVYAIADGVVESVNAHGKAYGKHVCIKHSDGMVSLYAHLSSVAVKVGQRIKVGQKVGVMGATGNASGVHLHLELHQGRYRYPAKGSSPLTEKDLIDAWAWIEDHVGGEDEMQEVKDLQVWSKSTGKAVIVKAVNVGGSNYIKLRDLEKLARVSVDFVDGKVYVD</sequence>
<dbReference type="Gene3D" id="2.70.70.10">
    <property type="entry name" value="Glucose Permease (Domain IIA)"/>
    <property type="match status" value="1"/>
</dbReference>
<dbReference type="InterPro" id="IPR016047">
    <property type="entry name" value="M23ase_b-sheet_dom"/>
</dbReference>
<dbReference type="EMBL" id="BK032645">
    <property type="protein sequence ID" value="DAF52956.1"/>
    <property type="molecule type" value="Genomic_DNA"/>
</dbReference>
<dbReference type="CDD" id="cd12797">
    <property type="entry name" value="M23_peptidase"/>
    <property type="match status" value="1"/>
</dbReference>
<protein>
    <submittedName>
        <fullName evidence="2">Peptidase</fullName>
    </submittedName>
</protein>